<evidence type="ECO:0000313" key="1">
    <source>
        <dbReference type="EMBL" id="MFC6441213.1"/>
    </source>
</evidence>
<evidence type="ECO:0000313" key="2">
    <source>
        <dbReference type="Proteomes" id="UP001596364"/>
    </source>
</evidence>
<dbReference type="Gene3D" id="3.30.420.380">
    <property type="match status" value="1"/>
</dbReference>
<dbReference type="EMBL" id="JBHSUS010000001">
    <property type="protein sequence ID" value="MFC6441213.1"/>
    <property type="molecule type" value="Genomic_DNA"/>
</dbReference>
<gene>
    <name evidence="1" type="ORF">ACFP85_13755</name>
</gene>
<dbReference type="InterPro" id="IPR043129">
    <property type="entry name" value="ATPase_NBD"/>
</dbReference>
<dbReference type="Proteomes" id="UP001596364">
    <property type="component" value="Unassembled WGS sequence"/>
</dbReference>
<proteinExistence type="predicted"/>
<comment type="caution">
    <text evidence="1">The sequence shown here is derived from an EMBL/GenBank/DDBJ whole genome shotgun (WGS) entry which is preliminary data.</text>
</comment>
<dbReference type="SUPFAM" id="SSF53067">
    <property type="entry name" value="Actin-like ATPase domain"/>
    <property type="match status" value="1"/>
</dbReference>
<dbReference type="RefSeq" id="WP_131258453.1">
    <property type="nucleotide sequence ID" value="NZ_JBHSUS010000001.1"/>
</dbReference>
<sequence>MMQVGWGTLLKRFFNRSSGKQRLGLALTDQGVHISVSEKSAGQWRWVKQHFIDVADWPQQLHPWVQSNNLQFCQCNLVLPASKYQIMQVERPAVEDSELAAALQWTVKDILSTQEELKIDYFELPAQPAGANKVSVVVASRKDILTLARVLHHAELMPDQITIEETVLLDASGKDNEAVVSLVQHAGSEVCLSIYKQGKIYFTRRIKGYELLSSLTIDELNNGMLEALATEVQRSMDYFESQLHQAGLRKVVLMLDSDFQPEIAENLKNLLFIDVVNYVPDIAKDDALVMRHAYITSVVASQLGASVKSAKKVAA</sequence>
<protein>
    <submittedName>
        <fullName evidence="1">MSHA biogenesis protein MshI</fullName>
    </submittedName>
</protein>
<organism evidence="1 2">
    <name type="scientific">Pseudobowmanella zhangzhouensis</name>
    <dbReference type="NCBI Taxonomy" id="1537679"/>
    <lineage>
        <taxon>Bacteria</taxon>
        <taxon>Pseudomonadati</taxon>
        <taxon>Pseudomonadota</taxon>
        <taxon>Gammaproteobacteria</taxon>
        <taxon>Alteromonadales</taxon>
        <taxon>Alteromonadaceae</taxon>
    </lineage>
</organism>
<reference evidence="2" key="1">
    <citation type="journal article" date="2019" name="Int. J. Syst. Evol. Microbiol.">
        <title>The Global Catalogue of Microorganisms (GCM) 10K type strain sequencing project: providing services to taxonomists for standard genome sequencing and annotation.</title>
        <authorList>
            <consortium name="The Broad Institute Genomics Platform"/>
            <consortium name="The Broad Institute Genome Sequencing Center for Infectious Disease"/>
            <person name="Wu L."/>
            <person name="Ma J."/>
        </authorList>
    </citation>
    <scope>NUCLEOTIDE SEQUENCE [LARGE SCALE GENOMIC DNA]</scope>
    <source>
        <strain evidence="2">CGMCC 1.16031</strain>
    </source>
</reference>
<name>A0ABW1XPC8_9ALTE</name>
<accession>A0ABW1XPC8</accession>
<keyword evidence="2" id="KW-1185">Reference proteome</keyword>